<protein>
    <submittedName>
        <fullName evidence="1">Uncharacterized protein</fullName>
    </submittedName>
</protein>
<dbReference type="AlphaFoldDB" id="A0A0E9VFX9"/>
<dbReference type="Gene3D" id="2.60.40.10">
    <property type="entry name" value="Immunoglobulins"/>
    <property type="match status" value="1"/>
</dbReference>
<reference evidence="1" key="2">
    <citation type="journal article" date="2015" name="Fish Shellfish Immunol.">
        <title>Early steps in the European eel (Anguilla anguilla)-Vibrio vulnificus interaction in the gills: Role of the RtxA13 toxin.</title>
        <authorList>
            <person name="Callol A."/>
            <person name="Pajuelo D."/>
            <person name="Ebbesson L."/>
            <person name="Teles M."/>
            <person name="MacKenzie S."/>
            <person name="Amaro C."/>
        </authorList>
    </citation>
    <scope>NUCLEOTIDE SEQUENCE</scope>
</reference>
<sequence>MHWIRQAPGKRLEWVAQIRPDSSATWYANSVQGRFTISRGNSKNQLYYR</sequence>
<dbReference type="InterPro" id="IPR036179">
    <property type="entry name" value="Ig-like_dom_sf"/>
</dbReference>
<dbReference type="PANTHER" id="PTHR23266">
    <property type="entry name" value="IMMUNOGLOBULIN HEAVY CHAIN"/>
    <property type="match status" value="1"/>
</dbReference>
<dbReference type="SUPFAM" id="SSF48726">
    <property type="entry name" value="Immunoglobulin"/>
    <property type="match status" value="1"/>
</dbReference>
<name>A0A0E9VFX9_ANGAN</name>
<dbReference type="InterPro" id="IPR050199">
    <property type="entry name" value="IgHV"/>
</dbReference>
<dbReference type="InterPro" id="IPR013783">
    <property type="entry name" value="Ig-like_fold"/>
</dbReference>
<organism evidence="1">
    <name type="scientific">Anguilla anguilla</name>
    <name type="common">European freshwater eel</name>
    <name type="synonym">Muraena anguilla</name>
    <dbReference type="NCBI Taxonomy" id="7936"/>
    <lineage>
        <taxon>Eukaryota</taxon>
        <taxon>Metazoa</taxon>
        <taxon>Chordata</taxon>
        <taxon>Craniata</taxon>
        <taxon>Vertebrata</taxon>
        <taxon>Euteleostomi</taxon>
        <taxon>Actinopterygii</taxon>
        <taxon>Neopterygii</taxon>
        <taxon>Teleostei</taxon>
        <taxon>Anguilliformes</taxon>
        <taxon>Anguillidae</taxon>
        <taxon>Anguilla</taxon>
    </lineage>
</organism>
<dbReference type="EMBL" id="GBXM01031538">
    <property type="protein sequence ID" value="JAH77039.1"/>
    <property type="molecule type" value="Transcribed_RNA"/>
</dbReference>
<reference evidence="1" key="1">
    <citation type="submission" date="2014-11" db="EMBL/GenBank/DDBJ databases">
        <authorList>
            <person name="Amaro Gonzalez C."/>
        </authorList>
    </citation>
    <scope>NUCLEOTIDE SEQUENCE</scope>
</reference>
<proteinExistence type="predicted"/>
<accession>A0A0E9VFX9</accession>
<evidence type="ECO:0000313" key="1">
    <source>
        <dbReference type="EMBL" id="JAH77039.1"/>
    </source>
</evidence>